<protein>
    <submittedName>
        <fullName evidence="1">Uncharacterized protein</fullName>
    </submittedName>
</protein>
<reference evidence="1 2" key="1">
    <citation type="submission" date="2016-08" db="EMBL/GenBank/DDBJ databases">
        <authorList>
            <person name="Seilhamer J.J."/>
        </authorList>
    </citation>
    <scope>NUCLEOTIDE SEQUENCE [LARGE SCALE GENOMIC DNA]</scope>
    <source>
        <strain evidence="1 2">PH27A</strain>
    </source>
</reference>
<evidence type="ECO:0000313" key="2">
    <source>
        <dbReference type="Proteomes" id="UP000094291"/>
    </source>
</evidence>
<keyword evidence="2" id="KW-1185">Reference proteome</keyword>
<name>A0A1E2VCW5_9GAMM</name>
<dbReference type="Proteomes" id="UP000094291">
    <property type="component" value="Unassembled WGS sequence"/>
</dbReference>
<sequence length="567" mass="64146">MHDDRPPVRNPLIRCQRLWFEHRSCASKALRFVRSVLGERKALTTGQALLADVNWHIEPGTHWFCYSRQPQMLSALRALLMGQPGVIQGQVDYAYSEVIHLDTLIPHVQSAQAERPQHRQLLIIDEASLIPLTREAPQLVAEVCQSLTQAGSSLVVMGQHPEQVSSAIQSLVWWESGRMMTQGARAAFSEMMHHSDFPPVAASAWHKRAFIQQYFQSFEATDPHASMETPSAEAEGLSWQVKEGVALPLAQVLALFEASFGHRLSPETWCWKYRETDNPGTLVYDYGDPTDPTCSDQPPQLVAFNGGMPRQIEVDQQSVTAVQMGDVMVHPQYRGILTRRGPFYLAVSHYFSTRIGVDKPYPYTFGFPNKRHAVLGKKRGLYCDIDVILDVRWPTAQRYTRWIERALMRRATLHDAPIMARLWQAMRPHLAKVAVGQRDPGWIISRYLEKPDGHYQLWLVFSPWHSQAVGMIILQPSDPHTMELLDIIGPPAHAPRLIRAAQHLSAQQGFQCVYSWMTPTTLTWFEATSPQVNATDIVIPGSAVGGSQQASQLRNRWWLMGGDTDFH</sequence>
<accession>A0A1E2VCW5</accession>
<dbReference type="STRING" id="197479.BFW38_16185"/>
<dbReference type="RefSeq" id="WP_068999823.1">
    <property type="nucleotide sequence ID" value="NZ_MDTQ01000001.1"/>
</dbReference>
<gene>
    <name evidence="1" type="ORF">BFW38_16185</name>
</gene>
<comment type="caution">
    <text evidence="1">The sequence shown here is derived from an EMBL/GenBank/DDBJ whole genome shotgun (WGS) entry which is preliminary data.</text>
</comment>
<organism evidence="1 2">
    <name type="scientific">Terasakiispira papahanaumokuakeensis</name>
    <dbReference type="NCBI Taxonomy" id="197479"/>
    <lineage>
        <taxon>Bacteria</taxon>
        <taxon>Pseudomonadati</taxon>
        <taxon>Pseudomonadota</taxon>
        <taxon>Gammaproteobacteria</taxon>
        <taxon>Oceanospirillales</taxon>
        <taxon>Terasakiispira</taxon>
    </lineage>
</organism>
<dbReference type="EMBL" id="MDTQ01000001">
    <property type="protein sequence ID" value="ODC04839.1"/>
    <property type="molecule type" value="Genomic_DNA"/>
</dbReference>
<proteinExistence type="predicted"/>
<evidence type="ECO:0000313" key="1">
    <source>
        <dbReference type="EMBL" id="ODC04839.1"/>
    </source>
</evidence>
<dbReference type="SUPFAM" id="SSF55729">
    <property type="entry name" value="Acyl-CoA N-acyltransferases (Nat)"/>
    <property type="match status" value="2"/>
</dbReference>
<dbReference type="OrthoDB" id="8542820at2"/>
<dbReference type="AlphaFoldDB" id="A0A1E2VCW5"/>
<dbReference type="InterPro" id="IPR016181">
    <property type="entry name" value="Acyl_CoA_acyltransferase"/>
</dbReference>